<keyword evidence="2" id="KW-1185">Reference proteome</keyword>
<gene>
    <name evidence="1" type="ORF">G5S32_15020</name>
</gene>
<sequence length="300" mass="34251">MTIIKEYHVAVGPFIFSVHSDISALHYYLEKHYKHCLLDITEEHFVDYYIEVMQGRWYRRLYKPQAIFKFNYYAPFKPLPLNQAHALLEWGMNWVIASQAHQYFILHAATVAKGDQGVIISAPSGSGKSTLCAYLVSQGWTLLSDELALIDPDSMQLYGLERPISLKNQSIELLKDYFSHEKFSKVIKDTQKGNISLLEPVPNNVIGSNTPIKPSHIVFIKYNPNENCYSESVEPALALTEIIRNSFNFNVLDKAGFACARKLVALTPVSYIEYNNFQLCEREILEVINSAKEDKLAYAN</sequence>
<dbReference type="GO" id="GO:0016301">
    <property type="term" value="F:kinase activity"/>
    <property type="evidence" value="ECO:0007669"/>
    <property type="project" value="UniProtKB-KW"/>
</dbReference>
<dbReference type="Gene3D" id="3.40.50.300">
    <property type="entry name" value="P-loop containing nucleotide triphosphate hydrolases"/>
    <property type="match status" value="1"/>
</dbReference>
<dbReference type="SUPFAM" id="SSF53795">
    <property type="entry name" value="PEP carboxykinase-like"/>
    <property type="match status" value="1"/>
</dbReference>
<evidence type="ECO:0000313" key="1">
    <source>
        <dbReference type="EMBL" id="QIH43316.1"/>
    </source>
</evidence>
<accession>A0A6G7CMN9</accession>
<name>A0A6G7CMN9_9VIBR</name>
<proteinExistence type="predicted"/>
<dbReference type="AlphaFoldDB" id="A0A6G7CMN9"/>
<dbReference type="NCBIfam" id="TIGR04352">
    <property type="entry name" value="HprK_rel_A"/>
    <property type="match status" value="1"/>
</dbReference>
<reference evidence="1 2" key="1">
    <citation type="submission" date="2020-02" db="EMBL/GenBank/DDBJ databases">
        <title>A complete genome of a marine bacterium Vibrio sp. ZWAL4003 isolated from the mangrove sediment with the ability to degrade polysaccharides.</title>
        <authorList>
            <person name="Wu J."/>
            <person name="Qu W."/>
            <person name="Zeng R."/>
        </authorList>
    </citation>
    <scope>NUCLEOTIDE SEQUENCE [LARGE SCALE GENOMIC DNA]</scope>
    <source>
        <strain evidence="1 2">ZWAL4003</strain>
    </source>
</reference>
<dbReference type="KEGG" id="vzi:G5S32_15020"/>
<dbReference type="Proteomes" id="UP000503003">
    <property type="component" value="Chromosome 2"/>
</dbReference>
<organism evidence="1 2">
    <name type="scientific">Vibrio ziniensis</name>
    <dbReference type="NCBI Taxonomy" id="2711221"/>
    <lineage>
        <taxon>Bacteria</taxon>
        <taxon>Pseudomonadati</taxon>
        <taxon>Pseudomonadota</taxon>
        <taxon>Gammaproteobacteria</taxon>
        <taxon>Vibrionales</taxon>
        <taxon>Vibrionaceae</taxon>
        <taxon>Vibrio</taxon>
    </lineage>
</organism>
<dbReference type="InterPro" id="IPR027600">
    <property type="entry name" value="HprK-rel_A"/>
</dbReference>
<dbReference type="InterPro" id="IPR027417">
    <property type="entry name" value="P-loop_NTPase"/>
</dbReference>
<dbReference type="RefSeq" id="WP_165312853.1">
    <property type="nucleotide sequence ID" value="NZ_CP049332.1"/>
</dbReference>
<dbReference type="EMBL" id="CP049332">
    <property type="protein sequence ID" value="QIH43316.1"/>
    <property type="molecule type" value="Genomic_DNA"/>
</dbReference>
<evidence type="ECO:0000313" key="2">
    <source>
        <dbReference type="Proteomes" id="UP000503003"/>
    </source>
</evidence>
<keyword evidence="1" id="KW-0418">Kinase</keyword>
<protein>
    <submittedName>
        <fullName evidence="1">HprK-related kinase A</fullName>
    </submittedName>
</protein>
<keyword evidence="1" id="KW-0808">Transferase</keyword>